<organism evidence="2 3">
    <name type="scientific">Candidatus Dactylopiibacterium carminicum</name>
    <dbReference type="NCBI Taxonomy" id="857335"/>
    <lineage>
        <taxon>Bacteria</taxon>
        <taxon>Pseudomonadati</taxon>
        <taxon>Pseudomonadota</taxon>
        <taxon>Betaproteobacteria</taxon>
        <taxon>Rhodocyclales</taxon>
        <taxon>Rhodocyclaceae</taxon>
        <taxon>Candidatus Dactylopiibacterium</taxon>
    </lineage>
</organism>
<gene>
    <name evidence="1" type="ORF">BGI27_01080</name>
    <name evidence="2" type="ORF">CGU29_11465</name>
</gene>
<dbReference type="SUPFAM" id="SSF56801">
    <property type="entry name" value="Acetyl-CoA synthetase-like"/>
    <property type="match status" value="1"/>
</dbReference>
<dbReference type="PANTHER" id="PTHR36932:SF1">
    <property type="entry name" value="CAPSULAR POLYSACCHARIDE BIOSYNTHESIS PROTEIN"/>
    <property type="match status" value="1"/>
</dbReference>
<dbReference type="Proteomes" id="UP000623509">
    <property type="component" value="Unassembled WGS sequence"/>
</dbReference>
<dbReference type="Gene3D" id="3.40.50.12780">
    <property type="entry name" value="N-terminal domain of ligase-like"/>
    <property type="match status" value="1"/>
</dbReference>
<proteinExistence type="predicted"/>
<reference evidence="1 4" key="1">
    <citation type="submission" date="2016-08" db="EMBL/GenBank/DDBJ databases">
        <title>Candidatus Dactylopiibacterium carminicum genome sequence.</title>
        <authorList>
            <person name="Ramirez-Puebla S.T."/>
            <person name="Ormeno-Orrillo E."/>
            <person name="Vera-Ponce De Leon A."/>
            <person name="Luis L."/>
            <person name="Sanchez-Flores A."/>
            <person name="Monica R."/>
            <person name="Martinez-Romero E."/>
        </authorList>
    </citation>
    <scope>NUCLEOTIDE SEQUENCE [LARGE SCALE GENOMIC DNA]</scope>
    <source>
        <strain evidence="1">END1</strain>
    </source>
</reference>
<evidence type="ECO:0000313" key="1">
    <source>
        <dbReference type="EMBL" id="KAF7600724.1"/>
    </source>
</evidence>
<evidence type="ECO:0000313" key="4">
    <source>
        <dbReference type="Proteomes" id="UP000623509"/>
    </source>
</evidence>
<reference evidence="2 3" key="2">
    <citation type="submission" date="2017-07" db="EMBL/GenBank/DDBJ databases">
        <title>Candidatus Dactylopiibacterium carminicum, a nitrogen-fixing symbiont of the cochineal insect Dactylopius coccus and Dactylopius opuntiae (Hemiptera: Coccoidea: Dactylopiidae).</title>
        <authorList>
            <person name="Vera A."/>
        </authorList>
    </citation>
    <scope>NUCLEOTIDE SEQUENCE [LARGE SCALE GENOMIC DNA]</scope>
    <source>
        <strain evidence="2 3">NFDCM</strain>
    </source>
</reference>
<dbReference type="InterPro" id="IPR012685">
    <property type="entry name" value="CHP02304_F390_synth-rel"/>
</dbReference>
<evidence type="ECO:0000313" key="3">
    <source>
        <dbReference type="Proteomes" id="UP000216107"/>
    </source>
</evidence>
<dbReference type="OrthoDB" id="5298740at2"/>
<protein>
    <submittedName>
        <fullName evidence="2">Adenylate synthase</fullName>
    </submittedName>
</protein>
<sequence>MNADALIMAAHFAHTRWRLAFDDRQKLEDWQQARLQRFLRETLPRASAFRHAGYERLSDLPMMDKASMMAAFDAYNTRGILLDEALPIAMQAERSRDFEPTLGQGSRALTVGLSSGTSGNRGVFLVSKAERLRIAFFLRANSNLYTTLNSRRIDFAFHDLLEGIEPALPRLNANRPDVLVGPPSLLRALATEAAAGRLHIQPAHIISVAEVLEDDDRGAIQASFGQAPHQLYQATEGLLGYTCEHGCVHLNESFVHIEPDWLDEARTRFQPIVTDFTRQTQLIVRYRLNDVLRVCDAPCPCGRAERAIAAIEGRSDEVLWLPALADGRATPVFPDFLRRAMLFAGTTVREYRIVQAGMRLDIALQIPGDRPQAIQRVSHELAGLWQALGLQAPALNFNDWQAPAAGVKRRRVERRQAPPGLACTF</sequence>
<dbReference type="Proteomes" id="UP000216107">
    <property type="component" value="Unassembled WGS sequence"/>
</dbReference>
<dbReference type="EMBL" id="MDUX01000002">
    <property type="protein sequence ID" value="KAF7600724.1"/>
    <property type="molecule type" value="Genomic_DNA"/>
</dbReference>
<name>A0A272EQU9_9RHOO</name>
<dbReference type="InterPro" id="IPR053158">
    <property type="entry name" value="CapK_Type1_Caps_Biosynth"/>
</dbReference>
<accession>A0A272EQU9</accession>
<dbReference type="NCBIfam" id="TIGR02304">
    <property type="entry name" value="aden_form_hyp"/>
    <property type="match status" value="1"/>
</dbReference>
<keyword evidence="4" id="KW-1185">Reference proteome</keyword>
<comment type="caution">
    <text evidence="2">The sequence shown here is derived from an EMBL/GenBank/DDBJ whole genome shotgun (WGS) entry which is preliminary data.</text>
</comment>
<dbReference type="InterPro" id="IPR042099">
    <property type="entry name" value="ANL_N_sf"/>
</dbReference>
<dbReference type="RefSeq" id="WP_095523072.1">
    <property type="nucleotide sequence ID" value="NZ_MDUX01000002.1"/>
</dbReference>
<evidence type="ECO:0000313" key="2">
    <source>
        <dbReference type="EMBL" id="PAS92483.1"/>
    </source>
</evidence>
<dbReference type="PANTHER" id="PTHR36932">
    <property type="entry name" value="CAPSULAR POLYSACCHARIDE BIOSYNTHESIS PROTEIN"/>
    <property type="match status" value="1"/>
</dbReference>
<dbReference type="EMBL" id="NMRN01000037">
    <property type="protein sequence ID" value="PAS92483.1"/>
    <property type="molecule type" value="Genomic_DNA"/>
</dbReference>
<dbReference type="AlphaFoldDB" id="A0A272EQU9"/>